<feature type="compositionally biased region" description="Acidic residues" evidence="2">
    <location>
        <begin position="226"/>
        <end position="245"/>
    </location>
</feature>
<protein>
    <submittedName>
        <fullName evidence="4">Retron-type reverse transcriptase</fullName>
    </submittedName>
</protein>
<reference evidence="4 5" key="1">
    <citation type="submission" date="2018-12" db="EMBL/GenBank/DDBJ databases">
        <authorList>
            <consortium name="Pathogen Informatics"/>
        </authorList>
    </citation>
    <scope>NUCLEOTIDE SEQUENCE [LARGE SCALE GENOMIC DNA]</scope>
    <source>
        <strain evidence="4 5">NCTC9428</strain>
    </source>
</reference>
<dbReference type="CDD" id="cd01646">
    <property type="entry name" value="RT_Bac_retron_I"/>
    <property type="match status" value="1"/>
</dbReference>
<accession>A0A3S4QMY5</accession>
<dbReference type="PROSITE" id="PS50878">
    <property type="entry name" value="RT_POL"/>
    <property type="match status" value="1"/>
</dbReference>
<dbReference type="PANTHER" id="PTHR34047:SF8">
    <property type="entry name" value="PROTEIN YKFC"/>
    <property type="match status" value="1"/>
</dbReference>
<dbReference type="Proteomes" id="UP000281909">
    <property type="component" value="Chromosome"/>
</dbReference>
<proteinExistence type="inferred from homology"/>
<feature type="region of interest" description="Disordered" evidence="2">
    <location>
        <begin position="226"/>
        <end position="246"/>
    </location>
</feature>
<dbReference type="InterPro" id="IPR000477">
    <property type="entry name" value="RT_dom"/>
</dbReference>
<evidence type="ECO:0000256" key="1">
    <source>
        <dbReference type="ARBA" id="ARBA00034120"/>
    </source>
</evidence>
<keyword evidence="4" id="KW-0808">Transferase</keyword>
<comment type="similarity">
    <text evidence="1">Belongs to the bacterial reverse transcriptase family.</text>
</comment>
<sequence>MHQLEPLDALIYTGLVYLVAEKVEQARMGPEVSCAYRIEVSHNSFFSRGSGFDTYRENCERLASQHSYVLSTDISDFYNQVYLHRIRNGLEEIGTGAALAKEIESFLMRLNVKSSQGLPVGPAASIFLAEAALIDVDQFIAQRGLEHVRYVDDYRIFSDDEADLKTILEDLVVYLHQQHRLGLVSEKTKIQDSATFLHVELQNAYQLEKLDLMRSIEAGNQYGEYQEVEEEHEDDDDSDDSDDTSLGERLSEALTRAKDSGVIDLGVMRAIIRRAKNAQDCTIAPLLSEDLEFYLPVINDVALYFDSLPSMITWCWRPLYPTHAFRAILKAKAQGFGSAGILPGMLLHIPQR</sequence>
<keyword evidence="4" id="KW-0548">Nucleotidyltransferase</keyword>
<evidence type="ECO:0000313" key="5">
    <source>
        <dbReference type="Proteomes" id="UP000281909"/>
    </source>
</evidence>
<dbReference type="Pfam" id="PF00078">
    <property type="entry name" value="RVT_1"/>
    <property type="match status" value="1"/>
</dbReference>
<name>A0A3S4QMY5_PSEFL</name>
<evidence type="ECO:0000313" key="4">
    <source>
        <dbReference type="EMBL" id="VEF10887.1"/>
    </source>
</evidence>
<dbReference type="PANTHER" id="PTHR34047">
    <property type="entry name" value="NUCLEAR INTRON MATURASE 1, MITOCHONDRIAL-RELATED"/>
    <property type="match status" value="1"/>
</dbReference>
<gene>
    <name evidence="4" type="ORF">NCTC9428_02501</name>
</gene>
<evidence type="ECO:0000259" key="3">
    <source>
        <dbReference type="PROSITE" id="PS50878"/>
    </source>
</evidence>
<dbReference type="RefSeq" id="WP_126362963.1">
    <property type="nucleotide sequence ID" value="NZ_LR134318.1"/>
</dbReference>
<organism evidence="4 5">
    <name type="scientific">Pseudomonas fluorescens</name>
    <dbReference type="NCBI Taxonomy" id="294"/>
    <lineage>
        <taxon>Bacteria</taxon>
        <taxon>Pseudomonadati</taxon>
        <taxon>Pseudomonadota</taxon>
        <taxon>Gammaproteobacteria</taxon>
        <taxon>Pseudomonadales</taxon>
        <taxon>Pseudomonadaceae</taxon>
        <taxon>Pseudomonas</taxon>
    </lineage>
</organism>
<dbReference type="InterPro" id="IPR051083">
    <property type="entry name" value="GrpII_Intron_Splice-Mob/Def"/>
</dbReference>
<evidence type="ECO:0000256" key="2">
    <source>
        <dbReference type="SAM" id="MobiDB-lite"/>
    </source>
</evidence>
<dbReference type="AlphaFoldDB" id="A0A3S4QMY5"/>
<dbReference type="EMBL" id="LR134318">
    <property type="protein sequence ID" value="VEF10887.1"/>
    <property type="molecule type" value="Genomic_DNA"/>
</dbReference>
<keyword evidence="4" id="KW-0695">RNA-directed DNA polymerase</keyword>
<dbReference type="OrthoDB" id="9780724at2"/>
<dbReference type="GO" id="GO:0003964">
    <property type="term" value="F:RNA-directed DNA polymerase activity"/>
    <property type="evidence" value="ECO:0007669"/>
    <property type="project" value="UniProtKB-KW"/>
</dbReference>
<feature type="domain" description="Reverse transcriptase" evidence="3">
    <location>
        <begin position="1"/>
        <end position="201"/>
    </location>
</feature>